<comment type="similarity">
    <text evidence="2 12">Belongs to the adaptor complexes small subunit family.</text>
</comment>
<evidence type="ECO:0000256" key="1">
    <source>
        <dbReference type="ARBA" id="ARBA00004255"/>
    </source>
</evidence>
<dbReference type="FunCoup" id="B3S8Q3">
    <property type="interactions" value="233"/>
</dbReference>
<dbReference type="InterPro" id="IPR039652">
    <property type="entry name" value="Coatomer_zeta"/>
</dbReference>
<dbReference type="InParanoid" id="B3S8Q3"/>
<protein>
    <recommendedName>
        <fullName evidence="12">Coatomer subunit zeta</fullName>
    </recommendedName>
</protein>
<keyword evidence="4 12" id="KW-0813">Transport</keyword>
<evidence type="ECO:0000256" key="7">
    <source>
        <dbReference type="ARBA" id="ARBA00022927"/>
    </source>
</evidence>
<evidence type="ECO:0000259" key="13">
    <source>
        <dbReference type="Pfam" id="PF01217"/>
    </source>
</evidence>
<evidence type="ECO:0000256" key="3">
    <source>
        <dbReference type="ARBA" id="ARBA00011775"/>
    </source>
</evidence>
<keyword evidence="8 12" id="KW-0333">Golgi apparatus</keyword>
<comment type="subcellular location">
    <subcellularLocation>
        <location evidence="12">Cytoplasm</location>
    </subcellularLocation>
    <subcellularLocation>
        <location evidence="1 12">Golgi apparatus membrane</location>
        <topology evidence="1 12">Peripheral membrane protein</topology>
        <orientation evidence="1 12">Cytoplasmic side</orientation>
    </subcellularLocation>
    <subcellularLocation>
        <location evidence="12">Cytoplasmic vesicle</location>
        <location evidence="12">COPI-coated vesicle membrane</location>
        <topology evidence="12">Peripheral membrane protein</topology>
        <orientation evidence="12">Cytoplasmic side</orientation>
    </subcellularLocation>
</comment>
<dbReference type="EMBL" id="DS985256">
    <property type="protein sequence ID" value="EDV20926.1"/>
    <property type="molecule type" value="Genomic_DNA"/>
</dbReference>
<comment type="subunit">
    <text evidence="3 12">Oligomeric complex that consists of at least the alpha, beta, beta', gamma, delta, epsilon and zeta subunits.</text>
</comment>
<dbReference type="STRING" id="10228.B3S8Q3"/>
<gene>
    <name evidence="14" type="ORF">TRIADDRAFT_63405</name>
</gene>
<evidence type="ECO:0000256" key="9">
    <source>
        <dbReference type="ARBA" id="ARBA00023136"/>
    </source>
</evidence>
<dbReference type="GO" id="GO:0006890">
    <property type="term" value="P:retrograde vesicle-mediated transport, Golgi to endoplasmic reticulum"/>
    <property type="evidence" value="ECO:0000318"/>
    <property type="project" value="GO_Central"/>
</dbReference>
<dbReference type="SUPFAM" id="SSF64356">
    <property type="entry name" value="SNARE-like"/>
    <property type="match status" value="1"/>
</dbReference>
<dbReference type="Gene3D" id="3.30.450.60">
    <property type="match status" value="1"/>
</dbReference>
<reference evidence="14 15" key="1">
    <citation type="journal article" date="2008" name="Nature">
        <title>The Trichoplax genome and the nature of placozoans.</title>
        <authorList>
            <person name="Srivastava M."/>
            <person name="Begovic E."/>
            <person name="Chapman J."/>
            <person name="Putnam N.H."/>
            <person name="Hellsten U."/>
            <person name="Kawashima T."/>
            <person name="Kuo A."/>
            <person name="Mitros T."/>
            <person name="Salamov A."/>
            <person name="Carpenter M.L."/>
            <person name="Signorovitch A.Y."/>
            <person name="Moreno M.A."/>
            <person name="Kamm K."/>
            <person name="Grimwood J."/>
            <person name="Schmutz J."/>
            <person name="Shapiro H."/>
            <person name="Grigoriev I.V."/>
            <person name="Buss L.W."/>
            <person name="Schierwater B."/>
            <person name="Dellaporta S.L."/>
            <person name="Rokhsar D.S."/>
        </authorList>
    </citation>
    <scope>NUCLEOTIDE SEQUENCE [LARGE SCALE GENOMIC DNA]</scope>
    <source>
        <strain evidence="14 15">Grell-BS-1999</strain>
    </source>
</reference>
<dbReference type="FunFam" id="3.30.450.60:FF:000013">
    <property type="entry name" value="Coatomer subunit zeta"/>
    <property type="match status" value="1"/>
</dbReference>
<keyword evidence="9 12" id="KW-0472">Membrane</keyword>
<evidence type="ECO:0000256" key="10">
    <source>
        <dbReference type="ARBA" id="ARBA00023329"/>
    </source>
</evidence>
<dbReference type="CDD" id="cd14829">
    <property type="entry name" value="Zeta-COP"/>
    <property type="match status" value="1"/>
</dbReference>
<evidence type="ECO:0000256" key="11">
    <source>
        <dbReference type="ARBA" id="ARBA00045555"/>
    </source>
</evidence>
<dbReference type="PhylomeDB" id="B3S8Q3"/>
<keyword evidence="6 12" id="KW-0931">ER-Golgi transport</keyword>
<name>B3S8Q3_TRIAD</name>
<dbReference type="PANTHER" id="PTHR11043">
    <property type="entry name" value="ZETA-COAT PROTEIN"/>
    <property type="match status" value="1"/>
</dbReference>
<keyword evidence="10 12" id="KW-0968">Cytoplasmic vesicle</keyword>
<evidence type="ECO:0000256" key="2">
    <source>
        <dbReference type="ARBA" id="ARBA00006972"/>
    </source>
</evidence>
<evidence type="ECO:0000313" key="14">
    <source>
        <dbReference type="EMBL" id="EDV20926.1"/>
    </source>
</evidence>
<dbReference type="RefSeq" id="XP_002116570.1">
    <property type="nucleotide sequence ID" value="XM_002116534.1"/>
</dbReference>
<dbReference type="Proteomes" id="UP000009022">
    <property type="component" value="Unassembled WGS sequence"/>
</dbReference>
<dbReference type="OMA" id="NELMLHS"/>
<accession>B3S8Q3</accession>
<dbReference type="AlphaFoldDB" id="B3S8Q3"/>
<comment type="function">
    <text evidence="11">The coatomer is a cytosolic protein complex that binds to dilysine motifs and reversibly associates with Golgi non-clathrin-coated vesicles, which further mediate biosynthetic protein transport from the ER, via the Golgi up to the trans Golgi network. Coatomer complex is required for budding from Golgi membranes, and is essential for the retrograde Golgi-to-ER transport of dilysine-tagged proteins. The zeta subunit may be involved in regulating the coat assembly and, hence, the rate of biosynthetic protein transport due to its association-dissociation properties with the coatomer complex.</text>
</comment>
<evidence type="ECO:0000256" key="4">
    <source>
        <dbReference type="ARBA" id="ARBA00022448"/>
    </source>
</evidence>
<proteinExistence type="inferred from homology"/>
<dbReference type="HOGENOM" id="CLU_086803_2_0_1"/>
<dbReference type="InterPro" id="IPR011012">
    <property type="entry name" value="Longin-like_dom_sf"/>
</dbReference>
<sequence>MDSIVLDVTLYAVKAILILDNDGERIIAKYYDNTFTHLKEQKQFEKKLYDKTPRSSADIIMLDSMTAVFRSNVDLNFYVIGSSNENEVMLNCVLNGFYDAISTMLRKNVEKKYLMDNLDGVFLALDEVVDGGIILETDSTNIISKVAIKSNPLIQNDDLPLSEQTVVQVLQSAKDQLKRSLLN</sequence>
<dbReference type="GO" id="GO:0006891">
    <property type="term" value="P:intra-Golgi vesicle-mediated transport"/>
    <property type="evidence" value="ECO:0000318"/>
    <property type="project" value="GO_Central"/>
</dbReference>
<dbReference type="InterPro" id="IPR022775">
    <property type="entry name" value="AP_mu_sigma_su"/>
</dbReference>
<dbReference type="eggNOG" id="KOG3343">
    <property type="taxonomic scope" value="Eukaryota"/>
</dbReference>
<dbReference type="GeneID" id="6757849"/>
<dbReference type="GO" id="GO:0000139">
    <property type="term" value="C:Golgi membrane"/>
    <property type="evidence" value="ECO:0007669"/>
    <property type="project" value="UniProtKB-SubCell"/>
</dbReference>
<dbReference type="GO" id="GO:0006886">
    <property type="term" value="P:intracellular protein transport"/>
    <property type="evidence" value="ECO:0000318"/>
    <property type="project" value="GO_Central"/>
</dbReference>
<organism evidence="14 15">
    <name type="scientific">Trichoplax adhaerens</name>
    <name type="common">Trichoplax reptans</name>
    <dbReference type="NCBI Taxonomy" id="10228"/>
    <lineage>
        <taxon>Eukaryota</taxon>
        <taxon>Metazoa</taxon>
        <taxon>Placozoa</taxon>
        <taxon>Uniplacotomia</taxon>
        <taxon>Trichoplacea</taxon>
        <taxon>Trichoplacidae</taxon>
        <taxon>Trichoplax</taxon>
    </lineage>
</organism>
<dbReference type="CTD" id="6757849"/>
<dbReference type="OrthoDB" id="10249988at2759"/>
<dbReference type="PANTHER" id="PTHR11043:SF0">
    <property type="entry name" value="COATOMER SUBUNIT ZETA"/>
    <property type="match status" value="1"/>
</dbReference>
<evidence type="ECO:0000256" key="6">
    <source>
        <dbReference type="ARBA" id="ARBA00022892"/>
    </source>
</evidence>
<feature type="domain" description="AP complex mu/sigma subunit" evidence="13">
    <location>
        <begin position="13"/>
        <end position="149"/>
    </location>
</feature>
<dbReference type="KEGG" id="tad:TRIADDRAFT_63405"/>
<dbReference type="Pfam" id="PF01217">
    <property type="entry name" value="Clat_adaptor_s"/>
    <property type="match status" value="1"/>
</dbReference>
<evidence type="ECO:0000256" key="12">
    <source>
        <dbReference type="RuleBase" id="RU366053"/>
    </source>
</evidence>
<keyword evidence="7 12" id="KW-0653">Protein transport</keyword>
<keyword evidence="5 12" id="KW-0963">Cytoplasm</keyword>
<keyword evidence="15" id="KW-1185">Reference proteome</keyword>
<evidence type="ECO:0000313" key="15">
    <source>
        <dbReference type="Proteomes" id="UP000009022"/>
    </source>
</evidence>
<dbReference type="GO" id="GO:0030126">
    <property type="term" value="C:COPI vesicle coat"/>
    <property type="evidence" value="ECO:0000318"/>
    <property type="project" value="GO_Central"/>
</dbReference>
<evidence type="ECO:0000256" key="8">
    <source>
        <dbReference type="ARBA" id="ARBA00023034"/>
    </source>
</evidence>
<evidence type="ECO:0000256" key="5">
    <source>
        <dbReference type="ARBA" id="ARBA00022490"/>
    </source>
</evidence>